<keyword evidence="8" id="KW-0732">Signal</keyword>
<dbReference type="GO" id="GO:0015288">
    <property type="term" value="F:porin activity"/>
    <property type="evidence" value="ECO:0007669"/>
    <property type="project" value="TreeGrafter"/>
</dbReference>
<evidence type="ECO:0000256" key="5">
    <source>
        <dbReference type="ARBA" id="ARBA00022692"/>
    </source>
</evidence>
<evidence type="ECO:0000256" key="6">
    <source>
        <dbReference type="ARBA" id="ARBA00023136"/>
    </source>
</evidence>
<evidence type="ECO:0000256" key="7">
    <source>
        <dbReference type="ARBA" id="ARBA00023237"/>
    </source>
</evidence>
<accession>A0A556QEI6</accession>
<keyword evidence="6" id="KW-0472">Membrane</keyword>
<dbReference type="RefSeq" id="WP_144354158.1">
    <property type="nucleotide sequence ID" value="NZ_VMBG01000004.1"/>
</dbReference>
<dbReference type="GO" id="GO:0015562">
    <property type="term" value="F:efflux transmembrane transporter activity"/>
    <property type="evidence" value="ECO:0007669"/>
    <property type="project" value="InterPro"/>
</dbReference>
<dbReference type="InterPro" id="IPR003423">
    <property type="entry name" value="OMP_efflux"/>
</dbReference>
<keyword evidence="3" id="KW-0813">Transport</keyword>
<evidence type="ECO:0000256" key="3">
    <source>
        <dbReference type="ARBA" id="ARBA00022448"/>
    </source>
</evidence>
<dbReference type="Pfam" id="PF02321">
    <property type="entry name" value="OEP"/>
    <property type="match status" value="2"/>
</dbReference>
<dbReference type="EMBL" id="VMBG01000004">
    <property type="protein sequence ID" value="TSJ75016.1"/>
    <property type="molecule type" value="Genomic_DNA"/>
</dbReference>
<keyword evidence="10" id="KW-1185">Reference proteome</keyword>
<evidence type="ECO:0000313" key="10">
    <source>
        <dbReference type="Proteomes" id="UP000315648"/>
    </source>
</evidence>
<evidence type="ECO:0000256" key="8">
    <source>
        <dbReference type="SAM" id="SignalP"/>
    </source>
</evidence>
<evidence type="ECO:0000313" key="9">
    <source>
        <dbReference type="EMBL" id="TSJ75016.1"/>
    </source>
</evidence>
<dbReference type="PANTHER" id="PTHR30026:SF23">
    <property type="entry name" value="TO APRF-PUTATIVE OUTER MEMBRANE EFFLUX PROTEIN OR SECRETED ALKALINE PHOSPHATASE-RELATED"/>
    <property type="match status" value="1"/>
</dbReference>
<gene>
    <name evidence="9" type="ORF">FPL22_16590</name>
</gene>
<comment type="caution">
    <text evidence="9">The sequence shown here is derived from an EMBL/GenBank/DDBJ whole genome shotgun (WGS) entry which is preliminary data.</text>
</comment>
<dbReference type="AlphaFoldDB" id="A0A556QEI6"/>
<evidence type="ECO:0000256" key="1">
    <source>
        <dbReference type="ARBA" id="ARBA00004442"/>
    </source>
</evidence>
<dbReference type="PANTHER" id="PTHR30026">
    <property type="entry name" value="OUTER MEMBRANE PROTEIN TOLC"/>
    <property type="match status" value="1"/>
</dbReference>
<dbReference type="SUPFAM" id="SSF56954">
    <property type="entry name" value="Outer membrane efflux proteins (OEP)"/>
    <property type="match status" value="1"/>
</dbReference>
<comment type="subcellular location">
    <subcellularLocation>
        <location evidence="1">Cell outer membrane</location>
    </subcellularLocation>
</comment>
<dbReference type="GO" id="GO:0009279">
    <property type="term" value="C:cell outer membrane"/>
    <property type="evidence" value="ECO:0007669"/>
    <property type="project" value="UniProtKB-SubCell"/>
</dbReference>
<name>A0A556QEI6_9BACT</name>
<dbReference type="GO" id="GO:1990281">
    <property type="term" value="C:efflux pump complex"/>
    <property type="evidence" value="ECO:0007669"/>
    <property type="project" value="TreeGrafter"/>
</dbReference>
<protein>
    <submittedName>
        <fullName evidence="9">TolC family protein</fullName>
    </submittedName>
</protein>
<evidence type="ECO:0000256" key="4">
    <source>
        <dbReference type="ARBA" id="ARBA00022452"/>
    </source>
</evidence>
<sequence length="506" mass="55311">MFRRLLPLALLAPLSAFAQSQPAPVPVPTPLTPAPVVVTPTPAVPALTLEECVARALDKNFDLQLQQFSTQNARDEIIAADAIYDPTLFSTAALAGRKDNTTGTETTTQQQSASVGVRQFLSSGALASVSTGLFRSKERPYTAPPLFNPVYNSDVSLSITQPLLQGFGVTINRAAIQRARLGVTRANYDFKAVVLAVIRNVESAYYTLAFAREQLAVRKFSLEVAQTLLDENKARLNTGVATNLEVLQSEVGVANARRDLLLADQSVSDSEDALLRLIGRFEFSTRPGLVSLSDQPVPTVSFDRSYALALANAPDYAANKIVAEQLKLDLAVAKNNRLPSVDLGAAVGYNGEDRDTARSAFNSATSGDTYNWQVDVTLSIPWGLRAGRARYRQALTNLNRQETFIQQIDQSLLVQVRSAVRAVDTNRETVAVSALATELSQKQFETEKARYEAGLSTYRFVEDSRQDLDTARVNELLARVNLRIALAELARLEGTSLDRYQVKLEQ</sequence>
<reference evidence="9 10" key="1">
    <citation type="submission" date="2019-07" db="EMBL/GenBank/DDBJ databases">
        <title>Description of 53C-WASEF.</title>
        <authorList>
            <person name="Pitt A."/>
            <person name="Hahn M.W."/>
        </authorList>
    </citation>
    <scope>NUCLEOTIDE SEQUENCE [LARGE SCALE GENOMIC DNA]</scope>
    <source>
        <strain evidence="9 10">53C-WASEF</strain>
    </source>
</reference>
<dbReference type="InterPro" id="IPR051906">
    <property type="entry name" value="TolC-like"/>
</dbReference>
<proteinExistence type="inferred from homology"/>
<dbReference type="Proteomes" id="UP000315648">
    <property type="component" value="Unassembled WGS sequence"/>
</dbReference>
<comment type="similarity">
    <text evidence="2">Belongs to the outer membrane factor (OMF) (TC 1.B.17) family.</text>
</comment>
<dbReference type="OrthoDB" id="188180at2"/>
<keyword evidence="5" id="KW-0812">Transmembrane</keyword>
<organism evidence="9 10">
    <name type="scientific">Rariglobus hedericola</name>
    <dbReference type="NCBI Taxonomy" id="2597822"/>
    <lineage>
        <taxon>Bacteria</taxon>
        <taxon>Pseudomonadati</taxon>
        <taxon>Verrucomicrobiota</taxon>
        <taxon>Opitutia</taxon>
        <taxon>Opitutales</taxon>
        <taxon>Opitutaceae</taxon>
        <taxon>Rariglobus</taxon>
    </lineage>
</organism>
<feature type="signal peptide" evidence="8">
    <location>
        <begin position="1"/>
        <end position="18"/>
    </location>
</feature>
<dbReference type="Gene3D" id="1.20.1600.10">
    <property type="entry name" value="Outer membrane efflux proteins (OEP)"/>
    <property type="match status" value="1"/>
</dbReference>
<keyword evidence="7" id="KW-0998">Cell outer membrane</keyword>
<feature type="chain" id="PRO_5021825630" evidence="8">
    <location>
        <begin position="19"/>
        <end position="506"/>
    </location>
</feature>
<keyword evidence="4" id="KW-1134">Transmembrane beta strand</keyword>
<evidence type="ECO:0000256" key="2">
    <source>
        <dbReference type="ARBA" id="ARBA00007613"/>
    </source>
</evidence>